<dbReference type="PhylomeDB" id="B3RR92"/>
<dbReference type="AlphaFoldDB" id="B3RR92"/>
<dbReference type="SUPFAM" id="SSF48371">
    <property type="entry name" value="ARM repeat"/>
    <property type="match status" value="1"/>
</dbReference>
<dbReference type="EMBL" id="DS985243">
    <property type="protein sequence ID" value="EDV26836.1"/>
    <property type="molecule type" value="Genomic_DNA"/>
</dbReference>
<evidence type="ECO:0000313" key="1">
    <source>
        <dbReference type="EMBL" id="EDV26836.1"/>
    </source>
</evidence>
<dbReference type="KEGG" id="tad:TRIADDRAFT_54152"/>
<name>B3RR92_TRIAD</name>
<sequence>MDIFHISYYYTALLYYSNNKNVNDARSTADLVYRLNCLRTSDEDKALIRKNYEVLMEISTSLAVLFRYFYPIKIPNANEAVPIIELVSEINFQSAMIQNLIKAVHLNKSLLHITGILIQSDDVQVLQYTIKTLINLLALRHEPIFARLHNHITLPRIFEVFTSGSPRLYEPALQLLNRLVMVEHSHSVLTIGIKLIPSMKGMIQNYKKLSITNLESILLILTNLILTDRILLQKIIDEDVVLDVINCVKQMPSLSWSLTDISRNAIYSGTKEQTQKLDAIFKDHDDLPCMKELRYPLSCSKIIRLIEVSSVSYLQA</sequence>
<protein>
    <recommendedName>
        <fullName evidence="3">Armadillo repeat-containing domain-containing protein</fullName>
    </recommendedName>
</protein>
<organism evidence="1 2">
    <name type="scientific">Trichoplax adhaerens</name>
    <name type="common">Trichoplax reptans</name>
    <dbReference type="NCBI Taxonomy" id="10228"/>
    <lineage>
        <taxon>Eukaryota</taxon>
        <taxon>Metazoa</taxon>
        <taxon>Placozoa</taxon>
        <taxon>Uniplacotomia</taxon>
        <taxon>Trichoplacea</taxon>
        <taxon>Trichoplacidae</taxon>
        <taxon>Trichoplax</taxon>
    </lineage>
</organism>
<accession>B3RR92</accession>
<dbReference type="RefSeq" id="XP_002110832.1">
    <property type="nucleotide sequence ID" value="XM_002110796.1"/>
</dbReference>
<dbReference type="InterPro" id="IPR011989">
    <property type="entry name" value="ARM-like"/>
</dbReference>
<gene>
    <name evidence="1" type="ORF">TRIADDRAFT_54152</name>
</gene>
<dbReference type="CTD" id="6751515"/>
<dbReference type="InParanoid" id="B3RR92"/>
<dbReference type="HOGENOM" id="CLU_880899_0_0_1"/>
<dbReference type="InterPro" id="IPR016024">
    <property type="entry name" value="ARM-type_fold"/>
</dbReference>
<evidence type="ECO:0008006" key="3">
    <source>
        <dbReference type="Google" id="ProtNLM"/>
    </source>
</evidence>
<keyword evidence="2" id="KW-1185">Reference proteome</keyword>
<dbReference type="Gene3D" id="1.25.10.10">
    <property type="entry name" value="Leucine-rich Repeat Variant"/>
    <property type="match status" value="1"/>
</dbReference>
<dbReference type="GeneID" id="6751515"/>
<proteinExistence type="predicted"/>
<dbReference type="Proteomes" id="UP000009022">
    <property type="component" value="Unassembled WGS sequence"/>
</dbReference>
<reference evidence="1 2" key="1">
    <citation type="journal article" date="2008" name="Nature">
        <title>The Trichoplax genome and the nature of placozoans.</title>
        <authorList>
            <person name="Srivastava M."/>
            <person name="Begovic E."/>
            <person name="Chapman J."/>
            <person name="Putnam N.H."/>
            <person name="Hellsten U."/>
            <person name="Kawashima T."/>
            <person name="Kuo A."/>
            <person name="Mitros T."/>
            <person name="Salamov A."/>
            <person name="Carpenter M.L."/>
            <person name="Signorovitch A.Y."/>
            <person name="Moreno M.A."/>
            <person name="Kamm K."/>
            <person name="Grimwood J."/>
            <person name="Schmutz J."/>
            <person name="Shapiro H."/>
            <person name="Grigoriev I.V."/>
            <person name="Buss L.W."/>
            <person name="Schierwater B."/>
            <person name="Dellaporta S.L."/>
            <person name="Rokhsar D.S."/>
        </authorList>
    </citation>
    <scope>NUCLEOTIDE SEQUENCE [LARGE SCALE GENOMIC DNA]</scope>
    <source>
        <strain evidence="1 2">Grell-BS-1999</strain>
    </source>
</reference>
<evidence type="ECO:0000313" key="2">
    <source>
        <dbReference type="Proteomes" id="UP000009022"/>
    </source>
</evidence>